<evidence type="ECO:0000256" key="2">
    <source>
        <dbReference type="ARBA" id="ARBA00023026"/>
    </source>
</evidence>
<dbReference type="GO" id="GO:0005096">
    <property type="term" value="F:GTPase activator activity"/>
    <property type="evidence" value="ECO:0007669"/>
    <property type="project" value="UniProtKB-KW"/>
</dbReference>
<dbReference type="Proteomes" id="UP000839682">
    <property type="component" value="Unassembled WGS sequence"/>
</dbReference>
<evidence type="ECO:0000256" key="1">
    <source>
        <dbReference type="ARBA" id="ARBA00022468"/>
    </source>
</evidence>
<feature type="domain" description="Tyrosine specific protein phosphatases" evidence="4">
    <location>
        <begin position="460"/>
        <end position="529"/>
    </location>
</feature>
<evidence type="ECO:0000259" key="3">
    <source>
        <dbReference type="PROSITE" id="PS50055"/>
    </source>
</evidence>
<dbReference type="InterPro" id="IPR000242">
    <property type="entry name" value="PTP_cat"/>
</dbReference>
<keyword evidence="1" id="KW-0343">GTPase activation</keyword>
<dbReference type="SMART" id="SM00194">
    <property type="entry name" value="PTPc"/>
    <property type="match status" value="1"/>
</dbReference>
<dbReference type="SUPFAM" id="SSF47233">
    <property type="entry name" value="Bacterial GAP domain"/>
    <property type="match status" value="1"/>
</dbReference>
<dbReference type="Gene3D" id="4.10.1330.10">
    <property type="entry name" value="non globular Virulence effector SptP domain"/>
    <property type="match status" value="1"/>
</dbReference>
<dbReference type="Gene3D" id="3.90.190.10">
    <property type="entry name" value="Protein tyrosine phosphatase superfamily"/>
    <property type="match status" value="1"/>
</dbReference>
<dbReference type="AlphaFoldDB" id="A0A3V2NZQ4"/>
<dbReference type="Pfam" id="PF00102">
    <property type="entry name" value="Y_phosphatase"/>
    <property type="match status" value="1"/>
</dbReference>
<sequence>MNVIPLSEFSGVHGSRHARLYIKTSDSGTRTVVSEKPGARILTRIGKLPLLRNRESVQERRNAAAAEDYHTMSAFQEALRQAYGDDFSRQAIHDITGKTLTRRVVKQVINNAGKTSGAAAEEPVYARVQPSGKLEFISSSGNEWNAAKHNVHRNPFSRLKKHECVTGSDGKKAETSGVLPSGINSRMAYEGCLKNLEQKTRDVKSINGQDLKNLKHFKALATGDGHLRSLMTAAQGVAQFTDNPDITKAIQTLLNVHIGGIPFLQFGTYAMDGGAAQWVKTASQKELNDAADMMRKIAGDFEKLLQNIKSGQDKINAPSLGMARFSDIRVNPQTQVVLSDGTPLPVNTLTYGQEPVALAGSFPTENGMEKYLQMLAEKNCSCLAVLTPPGQMVAKGLPFYFAGNHKYGEVEVSGEKASGTGGADVYRLTIRYQGKVHTLHVIHALNWPDHGALPRTDDLRQLAQLVNQYQSDSPGASVPMIHCLGGVGRTGTLAAATLLLKAPDIDLDRVVNEFRDARNEKMLEDDVQRGQLKTLQQELQTPSPYVNLR</sequence>
<dbReference type="PROSITE" id="PS50056">
    <property type="entry name" value="TYR_PHOSPHATASE_2"/>
    <property type="match status" value="1"/>
</dbReference>
<dbReference type="InterPro" id="IPR016130">
    <property type="entry name" value="Tyr_Pase_AS"/>
</dbReference>
<dbReference type="SMART" id="SM00404">
    <property type="entry name" value="PTPc_motif"/>
    <property type="match status" value="1"/>
</dbReference>
<dbReference type="Gene3D" id="1.20.120.260">
    <property type="entry name" value="Virulence factor YopE uncharacterised domain"/>
    <property type="match status" value="1"/>
</dbReference>
<protein>
    <recommendedName>
        <fullName evidence="6">Protein-tyrosine-phosphatase</fullName>
    </recommendedName>
</protein>
<reference evidence="5" key="1">
    <citation type="submission" date="2018-07" db="EMBL/GenBank/DDBJ databases">
        <authorList>
            <person name="Ashton P.M."/>
            <person name="Dallman T."/>
            <person name="Nair S."/>
            <person name="De Pinna E."/>
            <person name="Peters T."/>
            <person name="Grant K."/>
        </authorList>
    </citation>
    <scope>NUCLEOTIDE SEQUENCE [LARGE SCALE GENOMIC DNA]</scope>
    <source>
        <strain evidence="5">440016</strain>
    </source>
</reference>
<dbReference type="InterPro" id="IPR044899">
    <property type="entry name" value="SptP_N_sf"/>
</dbReference>
<dbReference type="PANTHER" id="PTHR19134">
    <property type="entry name" value="RECEPTOR-TYPE TYROSINE-PROTEIN PHOSPHATASE"/>
    <property type="match status" value="1"/>
</dbReference>
<dbReference type="PROSITE" id="PS50055">
    <property type="entry name" value="TYR_PHOSPHATASE_PTP"/>
    <property type="match status" value="1"/>
</dbReference>
<dbReference type="InterPro" id="IPR014773">
    <property type="entry name" value="YopE_GAP_dom"/>
</dbReference>
<dbReference type="InterPro" id="IPR003595">
    <property type="entry name" value="Tyr_Pase_cat"/>
</dbReference>
<dbReference type="InterPro" id="IPR037168">
    <property type="entry name" value="YopE_GAP_dom_sf"/>
</dbReference>
<evidence type="ECO:0008006" key="6">
    <source>
        <dbReference type="Google" id="ProtNLM"/>
    </source>
</evidence>
<comment type="caution">
    <text evidence="5">The sequence shown here is derived from an EMBL/GenBank/DDBJ whole genome shotgun (WGS) entry which is preliminary data.</text>
</comment>
<proteinExistence type="predicted"/>
<dbReference type="Pfam" id="PF03545">
    <property type="entry name" value="YopE"/>
    <property type="match status" value="1"/>
</dbReference>
<organism evidence="5">
    <name type="scientific">Salmonella enterica I</name>
    <dbReference type="NCBI Taxonomy" id="59201"/>
    <lineage>
        <taxon>Bacteria</taxon>
        <taxon>Pseudomonadati</taxon>
        <taxon>Pseudomonadota</taxon>
        <taxon>Gammaproteobacteria</taxon>
        <taxon>Enterobacterales</taxon>
        <taxon>Enterobacteriaceae</taxon>
        <taxon>Salmonella</taxon>
    </lineage>
</organism>
<feature type="domain" description="Tyrosine-protein phosphatase" evidence="3">
    <location>
        <begin position="324"/>
        <end position="549"/>
    </location>
</feature>
<dbReference type="InterPro" id="IPR000387">
    <property type="entry name" value="Tyr_Pase_dom"/>
</dbReference>
<dbReference type="InterPro" id="IPR011070">
    <property type="entry name" value="Globular_prot_asu/bsu"/>
</dbReference>
<dbReference type="PROSITE" id="PS00383">
    <property type="entry name" value="TYR_PHOSPHATASE_1"/>
    <property type="match status" value="1"/>
</dbReference>
<dbReference type="PRINTS" id="PR00700">
    <property type="entry name" value="PRTYPHPHTASE"/>
</dbReference>
<accession>A0A3V2NZQ4</accession>
<dbReference type="SUPFAM" id="SSF56568">
    <property type="entry name" value="Non-globular alpha+beta subunits of globular proteins"/>
    <property type="match status" value="1"/>
</dbReference>
<dbReference type="EMBL" id="AAACIV010000027">
    <property type="protein sequence ID" value="EAA7255336.1"/>
    <property type="molecule type" value="Genomic_DNA"/>
</dbReference>
<dbReference type="InterPro" id="IPR050348">
    <property type="entry name" value="Protein-Tyr_Phosphatase"/>
</dbReference>
<dbReference type="SUPFAM" id="SSF52799">
    <property type="entry name" value="(Phosphotyrosine protein) phosphatases II"/>
    <property type="match status" value="1"/>
</dbReference>
<dbReference type="PANTHER" id="PTHR19134:SF449">
    <property type="entry name" value="TYROSINE-PROTEIN PHOSPHATASE 1"/>
    <property type="match status" value="1"/>
</dbReference>
<name>A0A3V2NZQ4_SALET</name>
<evidence type="ECO:0000313" key="5">
    <source>
        <dbReference type="EMBL" id="EAA7255336.1"/>
    </source>
</evidence>
<dbReference type="InterPro" id="IPR029021">
    <property type="entry name" value="Prot-tyrosine_phosphatase-like"/>
</dbReference>
<gene>
    <name evidence="5" type="ORF">DSF98_22160</name>
</gene>
<dbReference type="GO" id="GO:0004725">
    <property type="term" value="F:protein tyrosine phosphatase activity"/>
    <property type="evidence" value="ECO:0007669"/>
    <property type="project" value="InterPro"/>
</dbReference>
<keyword evidence="2" id="KW-0843">Virulence</keyword>
<evidence type="ECO:0000259" key="4">
    <source>
        <dbReference type="PROSITE" id="PS50056"/>
    </source>
</evidence>